<comment type="caution">
    <text evidence="1">The sequence shown here is derived from an EMBL/GenBank/DDBJ whole genome shotgun (WGS) entry which is preliminary data.</text>
</comment>
<organism evidence="1 2">
    <name type="scientific">Mesorhizobium zhangyense</name>
    <dbReference type="NCBI Taxonomy" id="1776730"/>
    <lineage>
        <taxon>Bacteria</taxon>
        <taxon>Pseudomonadati</taxon>
        <taxon>Pseudomonadota</taxon>
        <taxon>Alphaproteobacteria</taxon>
        <taxon>Hyphomicrobiales</taxon>
        <taxon>Phyllobacteriaceae</taxon>
        <taxon>Mesorhizobium</taxon>
    </lineage>
</organism>
<keyword evidence="2" id="KW-1185">Reference proteome</keyword>
<name>A0A7C9R785_9HYPH</name>
<dbReference type="GO" id="GO:0016627">
    <property type="term" value="F:oxidoreductase activity, acting on the CH-CH group of donors"/>
    <property type="evidence" value="ECO:0007669"/>
    <property type="project" value="InterPro"/>
</dbReference>
<dbReference type="AlphaFoldDB" id="A0A7C9R785"/>
<dbReference type="InterPro" id="IPR037069">
    <property type="entry name" value="AcylCoA_DH/ox_N_sf"/>
</dbReference>
<dbReference type="RefSeq" id="WP_165117596.1">
    <property type="nucleotide sequence ID" value="NZ_JAAKZG010000004.1"/>
</dbReference>
<accession>A0A7C9R785</accession>
<proteinExistence type="predicted"/>
<reference evidence="1 2" key="1">
    <citation type="submission" date="2020-02" db="EMBL/GenBank/DDBJ databases">
        <title>Genome sequence of the type strain CGMCC 1.15528 of Mesorhizobium zhangyense.</title>
        <authorList>
            <person name="Gao J."/>
            <person name="Sun J."/>
        </authorList>
    </citation>
    <scope>NUCLEOTIDE SEQUENCE [LARGE SCALE GENOMIC DNA]</scope>
    <source>
        <strain evidence="1 2">CGMCC 1.15528</strain>
    </source>
</reference>
<dbReference type="GO" id="GO:0050660">
    <property type="term" value="F:flavin adenine dinucleotide binding"/>
    <property type="evidence" value="ECO:0007669"/>
    <property type="project" value="InterPro"/>
</dbReference>
<dbReference type="Proteomes" id="UP000481252">
    <property type="component" value="Unassembled WGS sequence"/>
</dbReference>
<protein>
    <submittedName>
        <fullName evidence="1">Uncharacterized protein</fullName>
    </submittedName>
</protein>
<dbReference type="Gene3D" id="1.10.540.10">
    <property type="entry name" value="Acyl-CoA dehydrogenase/oxidase, N-terminal domain"/>
    <property type="match status" value="1"/>
</dbReference>
<gene>
    <name evidence="1" type="ORF">G6N74_12150</name>
</gene>
<dbReference type="EMBL" id="JAAKZG010000004">
    <property type="protein sequence ID" value="NGN41822.1"/>
    <property type="molecule type" value="Genomic_DNA"/>
</dbReference>
<evidence type="ECO:0000313" key="2">
    <source>
        <dbReference type="Proteomes" id="UP000481252"/>
    </source>
</evidence>
<sequence length="81" mass="8597">MNVAVKNVAAPVEIGERAAGPIPEDVLARFAQDASARDAGRDLPFDSVETLKKLRFGAYRLPKRAGGGGASLEQSFARKGR</sequence>
<evidence type="ECO:0000313" key="1">
    <source>
        <dbReference type="EMBL" id="NGN41822.1"/>
    </source>
</evidence>